<dbReference type="InterPro" id="IPR000322">
    <property type="entry name" value="Glyco_hydro_31_TIM"/>
</dbReference>
<dbReference type="InterPro" id="IPR017853">
    <property type="entry name" value="GH"/>
</dbReference>
<keyword evidence="2 4" id="KW-0378">Hydrolase</keyword>
<dbReference type="InterPro" id="IPR030458">
    <property type="entry name" value="Glyco_hydro_31_AS"/>
</dbReference>
<evidence type="ECO:0000259" key="7">
    <source>
        <dbReference type="Pfam" id="PF21365"/>
    </source>
</evidence>
<evidence type="ECO:0000256" key="3">
    <source>
        <dbReference type="ARBA" id="ARBA00023295"/>
    </source>
</evidence>
<gene>
    <name evidence="8" type="ORF">DSM107010_42810</name>
</gene>
<dbReference type="RefSeq" id="WP_127023940.1">
    <property type="nucleotide sequence ID" value="NZ_JAVKZF010000001.1"/>
</dbReference>
<accession>A0AB37UFL6</accession>
<evidence type="ECO:0000313" key="9">
    <source>
        <dbReference type="Proteomes" id="UP000282574"/>
    </source>
</evidence>
<dbReference type="GO" id="GO:0005975">
    <property type="term" value="P:carbohydrate metabolic process"/>
    <property type="evidence" value="ECO:0007669"/>
    <property type="project" value="InterPro"/>
</dbReference>
<dbReference type="Pfam" id="PF01055">
    <property type="entry name" value="Glyco_hydro_31_2nd"/>
    <property type="match status" value="1"/>
</dbReference>
<dbReference type="InterPro" id="IPR048395">
    <property type="entry name" value="Glyco_hydro_31_C"/>
</dbReference>
<dbReference type="AlphaFoldDB" id="A0AB37UFL6"/>
<dbReference type="SUPFAM" id="SSF51445">
    <property type="entry name" value="(Trans)glycosidases"/>
    <property type="match status" value="1"/>
</dbReference>
<dbReference type="PANTHER" id="PTHR22762:SF120">
    <property type="entry name" value="HETEROGLYCAN GLUCOSIDASE 1"/>
    <property type="match status" value="1"/>
</dbReference>
<name>A0AB37UFL6_9CYAN</name>
<dbReference type="SUPFAM" id="SSF74650">
    <property type="entry name" value="Galactose mutarotase-like"/>
    <property type="match status" value="1"/>
</dbReference>
<dbReference type="PROSITE" id="PS00129">
    <property type="entry name" value="GLYCOSYL_HYDROL_F31_1"/>
    <property type="match status" value="1"/>
</dbReference>
<dbReference type="GO" id="GO:0004553">
    <property type="term" value="F:hydrolase activity, hydrolyzing O-glycosyl compounds"/>
    <property type="evidence" value="ECO:0007669"/>
    <property type="project" value="InterPro"/>
</dbReference>
<dbReference type="Gene3D" id="3.20.20.80">
    <property type="entry name" value="Glycosidases"/>
    <property type="match status" value="1"/>
</dbReference>
<proteinExistence type="inferred from homology"/>
<evidence type="ECO:0000259" key="6">
    <source>
        <dbReference type="Pfam" id="PF13802"/>
    </source>
</evidence>
<reference evidence="8 9" key="1">
    <citation type="journal article" date="2019" name="Genome Biol. Evol.">
        <title>Day and night: Metabolic profiles and evolutionary relationships of six axenic non-marine cyanobacteria.</title>
        <authorList>
            <person name="Will S.E."/>
            <person name="Henke P."/>
            <person name="Boedeker C."/>
            <person name="Huang S."/>
            <person name="Brinkmann H."/>
            <person name="Rohde M."/>
            <person name="Jarek M."/>
            <person name="Friedl T."/>
            <person name="Seufert S."/>
            <person name="Schumacher M."/>
            <person name="Overmann J."/>
            <person name="Neumann-Schaal M."/>
            <person name="Petersen J."/>
        </authorList>
    </citation>
    <scope>NUCLEOTIDE SEQUENCE [LARGE SCALE GENOMIC DNA]</scope>
    <source>
        <strain evidence="8 9">SAG 39.79</strain>
    </source>
</reference>
<dbReference type="EMBL" id="RSCK01000043">
    <property type="protein sequence ID" value="RUT10393.1"/>
    <property type="molecule type" value="Genomic_DNA"/>
</dbReference>
<feature type="domain" description="Glycoside hydrolase family 31 N-terminal" evidence="6">
    <location>
        <begin position="75"/>
        <end position="242"/>
    </location>
</feature>
<dbReference type="PANTHER" id="PTHR22762">
    <property type="entry name" value="ALPHA-GLUCOSIDASE"/>
    <property type="match status" value="1"/>
</dbReference>
<dbReference type="Pfam" id="PF21365">
    <property type="entry name" value="Glyco_hydro_31_3rd"/>
    <property type="match status" value="1"/>
</dbReference>
<dbReference type="Proteomes" id="UP000282574">
    <property type="component" value="Unassembled WGS sequence"/>
</dbReference>
<dbReference type="Gene3D" id="2.60.40.1760">
    <property type="entry name" value="glycosyl hydrolase (family 31)"/>
    <property type="match status" value="1"/>
</dbReference>
<dbReference type="CDD" id="cd14752">
    <property type="entry name" value="GH31_N"/>
    <property type="match status" value="1"/>
</dbReference>
<dbReference type="CDD" id="cd06604">
    <property type="entry name" value="GH31_glucosidase_II_MalA"/>
    <property type="match status" value="1"/>
</dbReference>
<keyword evidence="3 4" id="KW-0326">Glycosidase</keyword>
<organism evidence="8 9">
    <name type="scientific">Chroococcidiopsis cubana SAG 39.79</name>
    <dbReference type="NCBI Taxonomy" id="388085"/>
    <lineage>
        <taxon>Bacteria</taxon>
        <taxon>Bacillati</taxon>
        <taxon>Cyanobacteriota</taxon>
        <taxon>Cyanophyceae</taxon>
        <taxon>Chroococcidiopsidales</taxon>
        <taxon>Chroococcidiopsidaceae</taxon>
        <taxon>Chroococcidiopsis</taxon>
    </lineage>
</organism>
<feature type="domain" description="Glycoside hydrolase family 31 TIM barrel" evidence="5">
    <location>
        <begin position="281"/>
        <end position="607"/>
    </location>
</feature>
<dbReference type="Gene3D" id="2.60.40.1180">
    <property type="entry name" value="Golgi alpha-mannosidase II"/>
    <property type="match status" value="1"/>
</dbReference>
<dbReference type="InterPro" id="IPR013780">
    <property type="entry name" value="Glyco_hydro_b"/>
</dbReference>
<sequence>MTFFKQLSLQINYVFKSLFFLQYIPHAFFYSLKRDRLQRQYLPDPSANPVIQPGKLLQAQAIDRGAYFYFKQAELEISFLTADLVRVNWFPDLPPLPYAVVDRNWETVETTLSEIGNGWAIASDALSVTVGIDGSLKFCDRTGQILRIELPPQRQGEKWVHRSQLRSEERIYGLGERASSLNLRATKDELQKPKTYQMWNRDPGGRYAPGTDPIYICIPVYLGLHDRGSYLIFYENSFRAEFTFADMAIANFAGGSLRYYMTIGEPSQLSDRYTQLTGRAPLPPRWALGYHQSRWGYRTEANVRQEVKAFQTYNLPLSAVHLDIDCQVGHRAFTIDPKRFPKIDSFTQELAETGVRLIAINNPGIKFSRKSNLFLEGQVLNGFCTYPTGELAIASVWAGAMAFPDFTNPKVRAWWSRQYAYLLDVGVAGFWHDMNEPAAFVSWGDPSLPQVAQHCLEGRGGDHREAHNVYGLLEAEAAYESIRQYRPQQRPFIVSRSGWAGLQRYAWTWTGDTISTWEALRQTVATVVGLGLSGIPYTGPDIGGFQGNPSAELYLRWFQMATFLMFCRTHSSTSVAPRTPWTYGEPYLSIVRSFLQLRYRLMPYFYTIAWEVTQKGYPPVRPLFWGDRRDRSLWDIEDAFYLGDALLVCPVVQEKEQSRSLYLPQGYWYNFWNDTAIEGGKTIELDSPLEQIPLLVKAGSILPMEEDRQLILHLYPPMKKAEGATTNSQFTIDAIATLREHNSQLTHHTLHPTPYTLYTDAGDGYGESRRDRFTLTQYEDSLELTWEQQGNYDFPYQSVQLHVHGVSLQQAWVDDRETPVQGQQLQCHFFHRVRFRCD</sequence>
<evidence type="ECO:0000256" key="4">
    <source>
        <dbReference type="RuleBase" id="RU361185"/>
    </source>
</evidence>
<dbReference type="Pfam" id="PF13802">
    <property type="entry name" value="Gal_mutarotas_2"/>
    <property type="match status" value="1"/>
</dbReference>
<evidence type="ECO:0000313" key="8">
    <source>
        <dbReference type="EMBL" id="RUT10393.1"/>
    </source>
</evidence>
<keyword evidence="9" id="KW-1185">Reference proteome</keyword>
<protein>
    <submittedName>
        <fullName evidence="8">Alpha-glucosidase</fullName>
    </submittedName>
</protein>
<dbReference type="InterPro" id="IPR011013">
    <property type="entry name" value="Gal_mutarotase_sf_dom"/>
</dbReference>
<feature type="domain" description="Glycosyl hydrolase family 31 C-terminal" evidence="7">
    <location>
        <begin position="616"/>
        <end position="702"/>
    </location>
</feature>
<dbReference type="InterPro" id="IPR025887">
    <property type="entry name" value="Glyco_hydro_31_N_dom"/>
</dbReference>
<dbReference type="GO" id="GO:0030246">
    <property type="term" value="F:carbohydrate binding"/>
    <property type="evidence" value="ECO:0007669"/>
    <property type="project" value="InterPro"/>
</dbReference>
<comment type="similarity">
    <text evidence="1 4">Belongs to the glycosyl hydrolase 31 family.</text>
</comment>
<comment type="caution">
    <text evidence="8">The sequence shown here is derived from an EMBL/GenBank/DDBJ whole genome shotgun (WGS) entry which is preliminary data.</text>
</comment>
<evidence type="ECO:0000259" key="5">
    <source>
        <dbReference type="Pfam" id="PF01055"/>
    </source>
</evidence>
<evidence type="ECO:0000256" key="1">
    <source>
        <dbReference type="ARBA" id="ARBA00007806"/>
    </source>
</evidence>
<evidence type="ECO:0000256" key="2">
    <source>
        <dbReference type="ARBA" id="ARBA00022801"/>
    </source>
</evidence>
<dbReference type="SUPFAM" id="SSF51011">
    <property type="entry name" value="Glycosyl hydrolase domain"/>
    <property type="match status" value="1"/>
</dbReference>